<accession>A0ABU2CFC5</accession>
<evidence type="ECO:0000256" key="6">
    <source>
        <dbReference type="ARBA" id="ARBA00022840"/>
    </source>
</evidence>
<dbReference type="PANTHER" id="PTHR43790">
    <property type="entry name" value="CARBOHYDRATE TRANSPORT ATP-BINDING PROTEIN MG119-RELATED"/>
    <property type="match status" value="1"/>
</dbReference>
<dbReference type="Proteomes" id="UP001180487">
    <property type="component" value="Unassembled WGS sequence"/>
</dbReference>
<dbReference type="SMART" id="SM00382">
    <property type="entry name" value="AAA"/>
    <property type="match status" value="2"/>
</dbReference>
<dbReference type="Gene3D" id="3.40.50.300">
    <property type="entry name" value="P-loop containing nucleotide triphosphate hydrolases"/>
    <property type="match status" value="2"/>
</dbReference>
<evidence type="ECO:0000256" key="3">
    <source>
        <dbReference type="ARBA" id="ARBA00022597"/>
    </source>
</evidence>
<keyword evidence="3" id="KW-0762">Sugar transport</keyword>
<feature type="domain" description="ABC transporter" evidence="7">
    <location>
        <begin position="252"/>
        <end position="496"/>
    </location>
</feature>
<dbReference type="RefSeq" id="WP_310376965.1">
    <property type="nucleotide sequence ID" value="NZ_JAVDXT010000006.1"/>
</dbReference>
<dbReference type="SUPFAM" id="SSF52540">
    <property type="entry name" value="P-loop containing nucleoside triphosphate hydrolases"/>
    <property type="match status" value="2"/>
</dbReference>
<dbReference type="PANTHER" id="PTHR43790:SF9">
    <property type="entry name" value="GALACTOFURANOSE TRANSPORTER ATP-BINDING PROTEIN YTFR"/>
    <property type="match status" value="1"/>
</dbReference>
<organism evidence="8 9">
    <name type="scientific">Rhodoferax ferrireducens</name>
    <dbReference type="NCBI Taxonomy" id="192843"/>
    <lineage>
        <taxon>Bacteria</taxon>
        <taxon>Pseudomonadati</taxon>
        <taxon>Pseudomonadota</taxon>
        <taxon>Betaproteobacteria</taxon>
        <taxon>Burkholderiales</taxon>
        <taxon>Comamonadaceae</taxon>
        <taxon>Rhodoferax</taxon>
    </lineage>
</organism>
<keyword evidence="4" id="KW-0677">Repeat</keyword>
<keyword evidence="6 8" id="KW-0067">ATP-binding</keyword>
<evidence type="ECO:0000256" key="4">
    <source>
        <dbReference type="ARBA" id="ARBA00022737"/>
    </source>
</evidence>
<dbReference type="InterPro" id="IPR003593">
    <property type="entry name" value="AAA+_ATPase"/>
</dbReference>
<dbReference type="CDD" id="cd03216">
    <property type="entry name" value="ABC_Carb_Monos_I"/>
    <property type="match status" value="1"/>
</dbReference>
<keyword evidence="2" id="KW-0472">Membrane</keyword>
<dbReference type="InterPro" id="IPR027417">
    <property type="entry name" value="P-loop_NTPase"/>
</dbReference>
<keyword evidence="9" id="KW-1185">Reference proteome</keyword>
<reference evidence="8 9" key="1">
    <citation type="submission" date="2023-07" db="EMBL/GenBank/DDBJ databases">
        <title>Sorghum-associated microbial communities from plants grown in Nebraska, USA.</title>
        <authorList>
            <person name="Schachtman D."/>
        </authorList>
    </citation>
    <scope>NUCLEOTIDE SEQUENCE [LARGE SCALE GENOMIC DNA]</scope>
    <source>
        <strain evidence="8 9">BE313</strain>
    </source>
</reference>
<dbReference type="PROSITE" id="PS00211">
    <property type="entry name" value="ABC_TRANSPORTER_1"/>
    <property type="match status" value="1"/>
</dbReference>
<dbReference type="InterPro" id="IPR003439">
    <property type="entry name" value="ABC_transporter-like_ATP-bd"/>
</dbReference>
<name>A0ABU2CFC5_9BURK</name>
<evidence type="ECO:0000313" key="9">
    <source>
        <dbReference type="Proteomes" id="UP001180487"/>
    </source>
</evidence>
<keyword evidence="2" id="KW-1003">Cell membrane</keyword>
<evidence type="ECO:0000313" key="8">
    <source>
        <dbReference type="EMBL" id="MDR7380049.1"/>
    </source>
</evidence>
<dbReference type="GO" id="GO:0005524">
    <property type="term" value="F:ATP binding"/>
    <property type="evidence" value="ECO:0007669"/>
    <property type="project" value="UniProtKB-KW"/>
</dbReference>
<protein>
    <submittedName>
        <fullName evidence="8">Ribose transport system ATP-binding protein</fullName>
    </submittedName>
</protein>
<evidence type="ECO:0000259" key="7">
    <source>
        <dbReference type="PROSITE" id="PS50893"/>
    </source>
</evidence>
<dbReference type="InterPro" id="IPR017871">
    <property type="entry name" value="ABC_transporter-like_CS"/>
</dbReference>
<sequence>MNAPVVSIQNLGKRFGGTQAVDGVSIDLFQGEILALLGENGAGKSTLIKILAGVYTQDVGSISLQGEAESTWRARPKDQQGIAFIHQDLGLVEWMTVAENVALGMGFPKRHGFIDWKQAERNAARVLGHVGCDIDPRRRVFTLTRAEKSLLAIGRALDTQAKVLVLDEPTASLPMADVQRMFELLRQLKSQGVAMIYVSHRLDEIMDISDRAAVMRDGKLVGTRTTAQTTDTELVELIVGRKFSGTLAKADARSREVVLQLDQVYSANAGPVSLDARKGEVLGLIGLRGAGHEAISRALFGLAEVSQGRMLLGGKAIAPRNPAHAIALGVGLVAADRLAENLGANLSVQENLFPNPALVLGSLLARLRRTTEEKQARALIKQFDVNPPAPQADVQNLSGGNQQKVVLARWINLRLPLLILEEPTAGVDVGAKRQIYDILREQANAGVCVLVVSTDFEEVANVCTRALVFRDGQVATELTGDALSVAGLLVAASGQQNTTTSQLTETTTP</sequence>
<comment type="caution">
    <text evidence="8">The sequence shown here is derived from an EMBL/GenBank/DDBJ whole genome shotgun (WGS) entry which is preliminary data.</text>
</comment>
<evidence type="ECO:0000256" key="5">
    <source>
        <dbReference type="ARBA" id="ARBA00022741"/>
    </source>
</evidence>
<proteinExistence type="predicted"/>
<dbReference type="EMBL" id="JAVDXT010000006">
    <property type="protein sequence ID" value="MDR7380049.1"/>
    <property type="molecule type" value="Genomic_DNA"/>
</dbReference>
<evidence type="ECO:0000256" key="2">
    <source>
        <dbReference type="ARBA" id="ARBA00022475"/>
    </source>
</evidence>
<gene>
    <name evidence="8" type="ORF">J2X19_004751</name>
</gene>
<evidence type="ECO:0000256" key="1">
    <source>
        <dbReference type="ARBA" id="ARBA00022448"/>
    </source>
</evidence>
<keyword evidence="1" id="KW-0813">Transport</keyword>
<dbReference type="CDD" id="cd03215">
    <property type="entry name" value="ABC_Carb_Monos_II"/>
    <property type="match status" value="1"/>
</dbReference>
<dbReference type="Pfam" id="PF00005">
    <property type="entry name" value="ABC_tran"/>
    <property type="match status" value="2"/>
</dbReference>
<feature type="domain" description="ABC transporter" evidence="7">
    <location>
        <begin position="6"/>
        <end position="242"/>
    </location>
</feature>
<keyword evidence="5" id="KW-0547">Nucleotide-binding</keyword>
<dbReference type="PROSITE" id="PS50893">
    <property type="entry name" value="ABC_TRANSPORTER_2"/>
    <property type="match status" value="2"/>
</dbReference>
<dbReference type="InterPro" id="IPR050107">
    <property type="entry name" value="ABC_carbohydrate_import_ATPase"/>
</dbReference>